<proteinExistence type="predicted"/>
<comment type="caution">
    <text evidence="1">The sequence shown here is derived from an EMBL/GenBank/DDBJ whole genome shotgun (WGS) entry which is preliminary data.</text>
</comment>
<name>A0AB34VGQ0_9GAMM</name>
<sequence length="37" mass="4548">MIYIILAVALGLFVIGSYKTWQQRRHRHMVTTYLRRR</sequence>
<dbReference type="AlphaFoldDB" id="A0AB34VGQ0"/>
<organism evidence="1 2">
    <name type="scientific">Pantoea stewartii</name>
    <dbReference type="NCBI Taxonomy" id="66269"/>
    <lineage>
        <taxon>Bacteria</taxon>
        <taxon>Pseudomonadati</taxon>
        <taxon>Pseudomonadota</taxon>
        <taxon>Gammaproteobacteria</taxon>
        <taxon>Enterobacterales</taxon>
        <taxon>Erwiniaceae</taxon>
        <taxon>Pantoea</taxon>
    </lineage>
</organism>
<dbReference type="RefSeq" id="WP_006119983.1">
    <property type="nucleotide sequence ID" value="NZ_CP046585.1"/>
</dbReference>
<gene>
    <name evidence="1" type="ORF">RSA13_11520</name>
</gene>
<dbReference type="Proteomes" id="UP000072520">
    <property type="component" value="Unassembled WGS sequence"/>
</dbReference>
<evidence type="ECO:0000313" key="2">
    <source>
        <dbReference type="Proteomes" id="UP000072520"/>
    </source>
</evidence>
<protein>
    <submittedName>
        <fullName evidence="1">Response regulator</fullName>
    </submittedName>
</protein>
<evidence type="ECO:0000313" key="1">
    <source>
        <dbReference type="EMBL" id="KTS97139.1"/>
    </source>
</evidence>
<dbReference type="GeneID" id="61251941"/>
<accession>A0AB34VGQ0</accession>
<reference evidence="1 2" key="1">
    <citation type="journal article" date="2016" name="Front. Microbiol.">
        <title>Genomic Resource of Rice Seed Associated Bacteria.</title>
        <authorList>
            <person name="Midha S."/>
            <person name="Bansal K."/>
            <person name="Sharma S."/>
            <person name="Kumar N."/>
            <person name="Patil P.P."/>
            <person name="Chaudhry V."/>
            <person name="Patil P.B."/>
        </authorList>
    </citation>
    <scope>NUCLEOTIDE SEQUENCE [LARGE SCALE GENOMIC DNA]</scope>
    <source>
        <strain evidence="1 2">RSA13</strain>
    </source>
</reference>
<dbReference type="EMBL" id="LDSI01000016">
    <property type="protein sequence ID" value="KTS97139.1"/>
    <property type="molecule type" value="Genomic_DNA"/>
</dbReference>